<dbReference type="InterPro" id="IPR011992">
    <property type="entry name" value="EF-hand-dom_pair"/>
</dbReference>
<dbReference type="AlphaFoldDB" id="A0A813J3W3"/>
<name>A0A813J3W3_POLGL</name>
<protein>
    <recommendedName>
        <fullName evidence="3">Calmodulin</fullName>
    </recommendedName>
</protein>
<gene>
    <name evidence="1" type="ORF">PGLA2088_LOCUS15755</name>
</gene>
<feature type="non-terminal residue" evidence="1">
    <location>
        <position position="114"/>
    </location>
</feature>
<organism evidence="1 2">
    <name type="scientific">Polarella glacialis</name>
    <name type="common">Dinoflagellate</name>
    <dbReference type="NCBI Taxonomy" id="89957"/>
    <lineage>
        <taxon>Eukaryota</taxon>
        <taxon>Sar</taxon>
        <taxon>Alveolata</taxon>
        <taxon>Dinophyceae</taxon>
        <taxon>Suessiales</taxon>
        <taxon>Suessiaceae</taxon>
        <taxon>Polarella</taxon>
    </lineage>
</organism>
<reference evidence="1" key="1">
    <citation type="submission" date="2021-02" db="EMBL/GenBank/DDBJ databases">
        <authorList>
            <person name="Dougan E. K."/>
            <person name="Rhodes N."/>
            <person name="Thang M."/>
            <person name="Chan C."/>
        </authorList>
    </citation>
    <scope>NUCLEOTIDE SEQUENCE</scope>
</reference>
<accession>A0A813J3W3</accession>
<dbReference type="EMBL" id="CAJNNW010019654">
    <property type="protein sequence ID" value="CAE8664924.1"/>
    <property type="molecule type" value="Genomic_DNA"/>
</dbReference>
<dbReference type="SUPFAM" id="SSF47473">
    <property type="entry name" value="EF-hand"/>
    <property type="match status" value="1"/>
</dbReference>
<sequence length="114" mass="12522">ALDPTLQLMTDRVRISVVEAGLDIVHLFSKLDTTGCGFLRQEEISMMALAYDEGLTGYQLENLFRHFDPRGSGNVDLEGFRRGLGFLASSENQGPLDKAVLAQIAQATQSLHAR</sequence>
<evidence type="ECO:0008006" key="3">
    <source>
        <dbReference type="Google" id="ProtNLM"/>
    </source>
</evidence>
<dbReference type="Gene3D" id="1.10.238.10">
    <property type="entry name" value="EF-hand"/>
    <property type="match status" value="1"/>
</dbReference>
<proteinExistence type="predicted"/>
<comment type="caution">
    <text evidence="1">The sequence shown here is derived from an EMBL/GenBank/DDBJ whole genome shotgun (WGS) entry which is preliminary data.</text>
</comment>
<dbReference type="Proteomes" id="UP000626109">
    <property type="component" value="Unassembled WGS sequence"/>
</dbReference>
<evidence type="ECO:0000313" key="2">
    <source>
        <dbReference type="Proteomes" id="UP000626109"/>
    </source>
</evidence>
<feature type="non-terminal residue" evidence="1">
    <location>
        <position position="1"/>
    </location>
</feature>
<evidence type="ECO:0000313" key="1">
    <source>
        <dbReference type="EMBL" id="CAE8664924.1"/>
    </source>
</evidence>